<dbReference type="GO" id="GO:0005634">
    <property type="term" value="C:nucleus"/>
    <property type="evidence" value="ECO:0007669"/>
    <property type="project" value="UniProtKB-SubCell"/>
</dbReference>
<feature type="non-terminal residue" evidence="11">
    <location>
        <position position="145"/>
    </location>
</feature>
<feature type="compositionally biased region" description="Pro residues" evidence="9">
    <location>
        <begin position="112"/>
        <end position="145"/>
    </location>
</feature>
<evidence type="ECO:0000256" key="7">
    <source>
        <dbReference type="ARBA" id="ARBA00034872"/>
    </source>
</evidence>
<keyword evidence="12" id="KW-1185">Reference proteome</keyword>
<dbReference type="Pfam" id="PF00250">
    <property type="entry name" value="Forkhead"/>
    <property type="match status" value="1"/>
</dbReference>
<evidence type="ECO:0000256" key="3">
    <source>
        <dbReference type="ARBA" id="ARBA00022782"/>
    </source>
</evidence>
<evidence type="ECO:0000259" key="10">
    <source>
        <dbReference type="PROSITE" id="PS50039"/>
    </source>
</evidence>
<evidence type="ECO:0000256" key="6">
    <source>
        <dbReference type="ARBA" id="ARBA00023242"/>
    </source>
</evidence>
<dbReference type="PANTHER" id="PTHR11829">
    <property type="entry name" value="FORKHEAD BOX PROTEIN"/>
    <property type="match status" value="1"/>
</dbReference>
<dbReference type="InterPro" id="IPR036388">
    <property type="entry name" value="WH-like_DNA-bd_sf"/>
</dbReference>
<keyword evidence="3" id="KW-0221">Differentiation</keyword>
<dbReference type="PROSITE" id="PS00657">
    <property type="entry name" value="FORK_HEAD_1"/>
    <property type="match status" value="1"/>
</dbReference>
<evidence type="ECO:0000256" key="1">
    <source>
        <dbReference type="ARBA" id="ARBA00004123"/>
    </source>
</evidence>
<reference evidence="11 12" key="1">
    <citation type="submission" date="2019-09" db="EMBL/GenBank/DDBJ databases">
        <title>Bird 10,000 Genomes (B10K) Project - Family phase.</title>
        <authorList>
            <person name="Zhang G."/>
        </authorList>
    </citation>
    <scope>NUCLEOTIDE SEQUENCE [LARGE SCALE GENOMIC DNA]</scope>
    <source>
        <strain evidence="11">OUT-0050</strain>
        <tissue evidence="11">Muscle</tissue>
    </source>
</reference>
<dbReference type="InterPro" id="IPR030456">
    <property type="entry name" value="TF_fork_head_CS_2"/>
</dbReference>
<dbReference type="GO" id="GO:0000978">
    <property type="term" value="F:RNA polymerase II cis-regulatory region sequence-specific DNA binding"/>
    <property type="evidence" value="ECO:0007669"/>
    <property type="project" value="TreeGrafter"/>
</dbReference>
<keyword evidence="2" id="KW-1017">Isopeptide bond</keyword>
<dbReference type="PROSITE" id="PS50039">
    <property type="entry name" value="FORK_HEAD_3"/>
    <property type="match status" value="1"/>
</dbReference>
<dbReference type="InterPro" id="IPR050211">
    <property type="entry name" value="FOX_domain-containing"/>
</dbReference>
<dbReference type="GO" id="GO:0000981">
    <property type="term" value="F:DNA-binding transcription factor activity, RNA polymerase II-specific"/>
    <property type="evidence" value="ECO:0007669"/>
    <property type="project" value="TreeGrafter"/>
</dbReference>
<comment type="subcellular location">
    <subcellularLocation>
        <location evidence="1 8">Nucleus</location>
    </subcellularLocation>
</comment>
<dbReference type="PROSITE" id="PS00658">
    <property type="entry name" value="FORK_HEAD_2"/>
    <property type="match status" value="1"/>
</dbReference>
<dbReference type="SUPFAM" id="SSF46785">
    <property type="entry name" value="Winged helix' DNA-binding domain"/>
    <property type="match status" value="1"/>
</dbReference>
<protein>
    <recommendedName>
        <fullName evidence="7">Forkhead box protein L2</fullName>
    </recommendedName>
</protein>
<feature type="region of interest" description="Disordered" evidence="9">
    <location>
        <begin position="90"/>
        <end position="145"/>
    </location>
</feature>
<feature type="non-terminal residue" evidence="11">
    <location>
        <position position="1"/>
    </location>
</feature>
<comment type="caution">
    <text evidence="11">The sequence shown here is derived from an EMBL/GenBank/DDBJ whole genome shotgun (WGS) entry which is preliminary data.</text>
</comment>
<evidence type="ECO:0000313" key="11">
    <source>
        <dbReference type="EMBL" id="NWZ15984.1"/>
    </source>
</evidence>
<evidence type="ECO:0000256" key="9">
    <source>
        <dbReference type="SAM" id="MobiDB-lite"/>
    </source>
</evidence>
<dbReference type="Gene3D" id="1.10.10.10">
    <property type="entry name" value="Winged helix-like DNA-binding domain superfamily/Winged helix DNA-binding domain"/>
    <property type="match status" value="1"/>
</dbReference>
<evidence type="ECO:0000256" key="2">
    <source>
        <dbReference type="ARBA" id="ARBA00022499"/>
    </source>
</evidence>
<proteinExistence type="predicted"/>
<dbReference type="InterPro" id="IPR018122">
    <property type="entry name" value="TF_fork_head_CS_1"/>
</dbReference>
<dbReference type="Proteomes" id="UP000521525">
    <property type="component" value="Unassembled WGS sequence"/>
</dbReference>
<evidence type="ECO:0000256" key="4">
    <source>
        <dbReference type="ARBA" id="ARBA00022843"/>
    </source>
</evidence>
<evidence type="ECO:0000256" key="8">
    <source>
        <dbReference type="PROSITE-ProRule" id="PRU00089"/>
    </source>
</evidence>
<gene>
    <name evidence="11" type="primary">Foxl1_2</name>
    <name evidence="11" type="ORF">AGEPHO_R12158</name>
</gene>
<feature type="DNA-binding region" description="Fork-head" evidence="8">
    <location>
        <begin position="16"/>
        <end position="107"/>
    </location>
</feature>
<evidence type="ECO:0000256" key="5">
    <source>
        <dbReference type="ARBA" id="ARBA00023125"/>
    </source>
</evidence>
<sequence length="145" mass="15941">GTEPGTEAGTAGWPRRPPYSFVALITMAIRASPGQRLPLSGIYAYIAERFPFYRGPGRQWQNSVRHNLSLNPCFRRLPCRHGRAGEWVLDPAFQDMYPGGNYDRRRRRRRPPASPPPPSGIPPGPAALRPPPPSGTAPGPAEPPQ</sequence>
<keyword evidence="6 8" id="KW-0539">Nucleus</keyword>
<organism evidence="11 12">
    <name type="scientific">Agelaius phoeniceus</name>
    <name type="common">Red-winged blackbird</name>
    <name type="synonym">Oriolus phoeniceus</name>
    <dbReference type="NCBI Taxonomy" id="39638"/>
    <lineage>
        <taxon>Eukaryota</taxon>
        <taxon>Metazoa</taxon>
        <taxon>Chordata</taxon>
        <taxon>Craniata</taxon>
        <taxon>Vertebrata</taxon>
        <taxon>Euteleostomi</taxon>
        <taxon>Archelosauria</taxon>
        <taxon>Archosauria</taxon>
        <taxon>Dinosauria</taxon>
        <taxon>Saurischia</taxon>
        <taxon>Theropoda</taxon>
        <taxon>Coelurosauria</taxon>
        <taxon>Aves</taxon>
        <taxon>Neognathae</taxon>
        <taxon>Neoaves</taxon>
        <taxon>Telluraves</taxon>
        <taxon>Australaves</taxon>
        <taxon>Passeriformes</taxon>
        <taxon>Passeroidea</taxon>
        <taxon>Icteridae</taxon>
        <taxon>Agelaius</taxon>
    </lineage>
</organism>
<dbReference type="SMART" id="SM00339">
    <property type="entry name" value="FH"/>
    <property type="match status" value="1"/>
</dbReference>
<dbReference type="GO" id="GO:0030154">
    <property type="term" value="P:cell differentiation"/>
    <property type="evidence" value="ECO:0007669"/>
    <property type="project" value="UniProtKB-KW"/>
</dbReference>
<dbReference type="GO" id="GO:0009653">
    <property type="term" value="P:anatomical structure morphogenesis"/>
    <property type="evidence" value="ECO:0007669"/>
    <property type="project" value="TreeGrafter"/>
</dbReference>
<feature type="domain" description="Fork-head" evidence="10">
    <location>
        <begin position="16"/>
        <end position="107"/>
    </location>
</feature>
<keyword evidence="5 8" id="KW-0238">DNA-binding</keyword>
<keyword evidence="4" id="KW-0832">Ubl conjugation</keyword>
<name>A0A7K7KBB0_AGEPH</name>
<evidence type="ECO:0000313" key="12">
    <source>
        <dbReference type="Proteomes" id="UP000521525"/>
    </source>
</evidence>
<dbReference type="InterPro" id="IPR036390">
    <property type="entry name" value="WH_DNA-bd_sf"/>
</dbReference>
<dbReference type="InterPro" id="IPR001766">
    <property type="entry name" value="Fork_head_dom"/>
</dbReference>
<dbReference type="EMBL" id="VZSP01002600">
    <property type="protein sequence ID" value="NWZ15984.1"/>
    <property type="molecule type" value="Genomic_DNA"/>
</dbReference>
<dbReference type="PRINTS" id="PR00053">
    <property type="entry name" value="FORKHEAD"/>
</dbReference>
<dbReference type="PANTHER" id="PTHR11829:SF411">
    <property type="entry name" value="FORKHEAD BOX PROTEIN L2"/>
    <property type="match status" value="1"/>
</dbReference>
<dbReference type="AlphaFoldDB" id="A0A7K7KBB0"/>
<accession>A0A7K7KBB0</accession>